<keyword evidence="8" id="KW-0966">Cell projection</keyword>
<evidence type="ECO:0000256" key="5">
    <source>
        <dbReference type="ARBA" id="ARBA00022989"/>
    </source>
</evidence>
<feature type="transmembrane region" description="Helical" evidence="7">
    <location>
        <begin position="126"/>
        <end position="144"/>
    </location>
</feature>
<dbReference type="EMBL" id="JAVQLW010000001">
    <property type="protein sequence ID" value="MDS9466946.1"/>
    <property type="molecule type" value="Genomic_DNA"/>
</dbReference>
<dbReference type="PRINTS" id="PR00953">
    <property type="entry name" value="TYPE3IMRPROT"/>
</dbReference>
<evidence type="ECO:0000256" key="2">
    <source>
        <dbReference type="ARBA" id="ARBA00009772"/>
    </source>
</evidence>
<protein>
    <submittedName>
        <fullName evidence="8">Flagellar biosynthetic protein FliR</fullName>
    </submittedName>
</protein>
<keyword evidence="8" id="KW-0969">Cilium</keyword>
<feature type="transmembrane region" description="Helical" evidence="7">
    <location>
        <begin position="211"/>
        <end position="238"/>
    </location>
</feature>
<keyword evidence="6 7" id="KW-0472">Membrane</keyword>
<keyword evidence="9" id="KW-1185">Reference proteome</keyword>
<dbReference type="RefSeq" id="WP_311159138.1">
    <property type="nucleotide sequence ID" value="NZ_JAVQLW010000001.1"/>
</dbReference>
<evidence type="ECO:0000256" key="6">
    <source>
        <dbReference type="ARBA" id="ARBA00023136"/>
    </source>
</evidence>
<sequence length="251" mass="26478">MIELPIPSGLAPILLVAFLTYCRVQACLLVMPGFSMQVVPLRVRVALALAITPLLSERSRMPGDIELLPFALLCGAEIVTGLVLGGIVRIFAMGLDVTASAIAATASLSQIIGVTNEFAPHPIGNILNLAGIALLMALGYPQLLCDFLHQSLSLRPIGHWPEIAELVPHVLGLLRRAFILALLLASPFILGGLLFQLLSGIVSKAMPALPVMFVAAPAAILMALLALVVLAPAILSIWAQAVLDVMISIRP</sequence>
<reference evidence="9" key="1">
    <citation type="submission" date="2023-07" db="EMBL/GenBank/DDBJ databases">
        <title>Paracoccus sp. MBLB3053 whole genome sequence.</title>
        <authorList>
            <person name="Hwang C.Y."/>
            <person name="Cho E.-S."/>
            <person name="Seo M.-J."/>
        </authorList>
    </citation>
    <scope>NUCLEOTIDE SEQUENCE [LARGE SCALE GENOMIC DNA]</scope>
    <source>
        <strain evidence="9">MBLB3053</strain>
    </source>
</reference>
<evidence type="ECO:0000313" key="8">
    <source>
        <dbReference type="EMBL" id="MDS9466946.1"/>
    </source>
</evidence>
<feature type="transmembrane region" description="Helical" evidence="7">
    <location>
        <begin position="67"/>
        <end position="91"/>
    </location>
</feature>
<dbReference type="Pfam" id="PF01311">
    <property type="entry name" value="Bac_export_1"/>
    <property type="match status" value="1"/>
</dbReference>
<dbReference type="PANTHER" id="PTHR30065:SF1">
    <property type="entry name" value="SURFACE PRESENTATION OF ANTIGENS PROTEIN SPAR"/>
    <property type="match status" value="1"/>
</dbReference>
<dbReference type="InterPro" id="IPR002010">
    <property type="entry name" value="T3SS_IM_R"/>
</dbReference>
<evidence type="ECO:0000256" key="7">
    <source>
        <dbReference type="SAM" id="Phobius"/>
    </source>
</evidence>
<keyword evidence="8" id="KW-0282">Flagellum</keyword>
<comment type="caution">
    <text evidence="8">The sequence shown here is derived from an EMBL/GenBank/DDBJ whole genome shotgun (WGS) entry which is preliminary data.</text>
</comment>
<evidence type="ECO:0000313" key="9">
    <source>
        <dbReference type="Proteomes" id="UP001269144"/>
    </source>
</evidence>
<evidence type="ECO:0000256" key="4">
    <source>
        <dbReference type="ARBA" id="ARBA00022692"/>
    </source>
</evidence>
<feature type="transmembrane region" description="Helical" evidence="7">
    <location>
        <begin position="177"/>
        <end position="199"/>
    </location>
</feature>
<comment type="subcellular location">
    <subcellularLocation>
        <location evidence="1">Cell membrane</location>
        <topology evidence="1">Multi-pass membrane protein</topology>
    </subcellularLocation>
</comment>
<name>A0ABU2HPG8_9RHOB</name>
<keyword evidence="4 7" id="KW-0812">Transmembrane</keyword>
<evidence type="ECO:0000256" key="1">
    <source>
        <dbReference type="ARBA" id="ARBA00004651"/>
    </source>
</evidence>
<dbReference type="Proteomes" id="UP001269144">
    <property type="component" value="Unassembled WGS sequence"/>
</dbReference>
<gene>
    <name evidence="8" type="ORF">RGQ15_05055</name>
</gene>
<proteinExistence type="inferred from homology"/>
<accession>A0ABU2HPG8</accession>
<organism evidence="8 9">
    <name type="scientific">Paracoccus aurantius</name>
    <dbReference type="NCBI Taxonomy" id="3073814"/>
    <lineage>
        <taxon>Bacteria</taxon>
        <taxon>Pseudomonadati</taxon>
        <taxon>Pseudomonadota</taxon>
        <taxon>Alphaproteobacteria</taxon>
        <taxon>Rhodobacterales</taxon>
        <taxon>Paracoccaceae</taxon>
        <taxon>Paracoccus</taxon>
    </lineage>
</organism>
<comment type="similarity">
    <text evidence="2">Belongs to the FliR/MopE/SpaR family.</text>
</comment>
<dbReference type="PANTHER" id="PTHR30065">
    <property type="entry name" value="FLAGELLAR BIOSYNTHETIC PROTEIN FLIR"/>
    <property type="match status" value="1"/>
</dbReference>
<keyword evidence="3" id="KW-1003">Cell membrane</keyword>
<keyword evidence="5 7" id="KW-1133">Transmembrane helix</keyword>
<evidence type="ECO:0000256" key="3">
    <source>
        <dbReference type="ARBA" id="ARBA00022475"/>
    </source>
</evidence>